<comment type="caution">
    <text evidence="2">The sequence shown here is derived from an EMBL/GenBank/DDBJ whole genome shotgun (WGS) entry which is preliminary data.</text>
</comment>
<protein>
    <submittedName>
        <fullName evidence="2">Uncharacterized protein</fullName>
    </submittedName>
</protein>
<name>A0A0F9NGZ5_9ZZZZ</name>
<dbReference type="EMBL" id="LAZR01007013">
    <property type="protein sequence ID" value="KKM88045.1"/>
    <property type="molecule type" value="Genomic_DNA"/>
</dbReference>
<proteinExistence type="predicted"/>
<gene>
    <name evidence="2" type="ORF">LCGC14_1262630</name>
</gene>
<reference evidence="2" key="1">
    <citation type="journal article" date="2015" name="Nature">
        <title>Complex archaea that bridge the gap between prokaryotes and eukaryotes.</title>
        <authorList>
            <person name="Spang A."/>
            <person name="Saw J.H."/>
            <person name="Jorgensen S.L."/>
            <person name="Zaremba-Niedzwiedzka K."/>
            <person name="Martijn J."/>
            <person name="Lind A.E."/>
            <person name="van Eijk R."/>
            <person name="Schleper C."/>
            <person name="Guy L."/>
            <person name="Ettema T.J."/>
        </authorList>
    </citation>
    <scope>NUCLEOTIDE SEQUENCE</scope>
</reference>
<dbReference type="AlphaFoldDB" id="A0A0F9NGZ5"/>
<accession>A0A0F9NGZ5</accession>
<evidence type="ECO:0000313" key="2">
    <source>
        <dbReference type="EMBL" id="KKM88045.1"/>
    </source>
</evidence>
<feature type="region of interest" description="Disordered" evidence="1">
    <location>
        <begin position="80"/>
        <end position="101"/>
    </location>
</feature>
<evidence type="ECO:0000256" key="1">
    <source>
        <dbReference type="SAM" id="MobiDB-lite"/>
    </source>
</evidence>
<organism evidence="2">
    <name type="scientific">marine sediment metagenome</name>
    <dbReference type="NCBI Taxonomy" id="412755"/>
    <lineage>
        <taxon>unclassified sequences</taxon>
        <taxon>metagenomes</taxon>
        <taxon>ecological metagenomes</taxon>
    </lineage>
</organism>
<sequence length="126" mass="13888">MDTTERDRRAAVHPDIMAALGRAVQYLGVIVAEGLLTDCAVHPQHALDQCEDALRKGLNVTGHGYKDALEALLRQAHAERRRAERLDESADAERQQTAAEDHADLIAEREMVQAGQPVVNVQEEAE</sequence>